<evidence type="ECO:0000256" key="6">
    <source>
        <dbReference type="ARBA" id="ARBA00023098"/>
    </source>
</evidence>
<dbReference type="PANTHER" id="PTHR18896">
    <property type="entry name" value="PHOSPHOLIPASE D"/>
    <property type="match status" value="1"/>
</dbReference>
<dbReference type="AlphaFoldDB" id="A0AAV1B8Q5"/>
<dbReference type="GO" id="GO:0005886">
    <property type="term" value="C:plasma membrane"/>
    <property type="evidence" value="ECO:0007669"/>
    <property type="project" value="TreeGrafter"/>
</dbReference>
<organism evidence="8 9">
    <name type="scientific">Vicia faba</name>
    <name type="common">Broad bean</name>
    <name type="synonym">Faba vulgaris</name>
    <dbReference type="NCBI Taxonomy" id="3906"/>
    <lineage>
        <taxon>Eukaryota</taxon>
        <taxon>Viridiplantae</taxon>
        <taxon>Streptophyta</taxon>
        <taxon>Embryophyta</taxon>
        <taxon>Tracheophyta</taxon>
        <taxon>Spermatophyta</taxon>
        <taxon>Magnoliopsida</taxon>
        <taxon>eudicotyledons</taxon>
        <taxon>Gunneridae</taxon>
        <taxon>Pentapetalae</taxon>
        <taxon>rosids</taxon>
        <taxon>fabids</taxon>
        <taxon>Fabales</taxon>
        <taxon>Fabaceae</taxon>
        <taxon>Papilionoideae</taxon>
        <taxon>50 kb inversion clade</taxon>
        <taxon>NPAAA clade</taxon>
        <taxon>Hologalegina</taxon>
        <taxon>IRL clade</taxon>
        <taxon>Fabeae</taxon>
        <taxon>Vicia</taxon>
    </lineage>
</organism>
<protein>
    <recommendedName>
        <fullName evidence="2">phospholipase D</fullName>
        <ecNumber evidence="2">3.1.4.4</ecNumber>
    </recommendedName>
</protein>
<keyword evidence="9" id="KW-1185">Reference proteome</keyword>
<comment type="catalytic activity">
    <reaction evidence="1">
        <text>a 1,2-diacyl-sn-glycero-3-phosphocholine + H2O = a 1,2-diacyl-sn-glycero-3-phosphate + choline + H(+)</text>
        <dbReference type="Rhea" id="RHEA:14445"/>
        <dbReference type="ChEBI" id="CHEBI:15354"/>
        <dbReference type="ChEBI" id="CHEBI:15377"/>
        <dbReference type="ChEBI" id="CHEBI:15378"/>
        <dbReference type="ChEBI" id="CHEBI:57643"/>
        <dbReference type="ChEBI" id="CHEBI:58608"/>
        <dbReference type="EC" id="3.1.4.4"/>
    </reaction>
</comment>
<name>A0AAV1B8Q5_VICFA</name>
<keyword evidence="4" id="KW-0378">Hydrolase</keyword>
<evidence type="ECO:0000256" key="2">
    <source>
        <dbReference type="ARBA" id="ARBA00012027"/>
    </source>
</evidence>
<accession>A0AAV1B8Q5</accession>
<dbReference type="EC" id="3.1.4.4" evidence="2"/>
<evidence type="ECO:0000256" key="5">
    <source>
        <dbReference type="ARBA" id="ARBA00022963"/>
    </source>
</evidence>
<dbReference type="PANTHER" id="PTHR18896:SF60">
    <property type="entry name" value="PHOSPHOLIPASE D"/>
    <property type="match status" value="1"/>
</dbReference>
<sequence length="215" mass="24500">MHHQKCVLLDSQGSGNNRKITTFIGGLDLCDRRDDTPEHRIFHDLDTVFHNDFHNPTFQAGIDRHWCKVESETAEHVPLLCNKSIQTWQNLDSRDTAHAMLLNRNIWTENLSHIKGTVKVGIVRCNIKWQRPPQNYISAKLMSRSQSTTPVYGKELVMFLGAKTARLQPVMTVDIKELGMLAALESVRELAFKQVVLYVDSKRDVETFSSAMPGL</sequence>
<dbReference type="EMBL" id="OX451741">
    <property type="protein sequence ID" value="CAI8618771.1"/>
    <property type="molecule type" value="Genomic_DNA"/>
</dbReference>
<evidence type="ECO:0000259" key="7">
    <source>
        <dbReference type="PROSITE" id="PS50035"/>
    </source>
</evidence>
<keyword evidence="3" id="KW-0677">Repeat</keyword>
<dbReference type="GO" id="GO:0009395">
    <property type="term" value="P:phospholipid catabolic process"/>
    <property type="evidence" value="ECO:0007669"/>
    <property type="project" value="TreeGrafter"/>
</dbReference>
<gene>
    <name evidence="8" type="ORF">VFH_VI139120</name>
</gene>
<evidence type="ECO:0000313" key="8">
    <source>
        <dbReference type="EMBL" id="CAI8618771.1"/>
    </source>
</evidence>
<dbReference type="InterPro" id="IPR001736">
    <property type="entry name" value="PLipase_D/transphosphatidylase"/>
</dbReference>
<keyword evidence="6" id="KW-0443">Lipid metabolism</keyword>
<feature type="domain" description="PLD phosphodiesterase" evidence="7">
    <location>
        <begin position="1"/>
        <end position="33"/>
    </location>
</feature>
<dbReference type="InterPro" id="IPR015679">
    <property type="entry name" value="PLipase_D_fam"/>
</dbReference>
<dbReference type="PROSITE" id="PS50035">
    <property type="entry name" value="PLD"/>
    <property type="match status" value="1"/>
</dbReference>
<keyword evidence="5" id="KW-0442">Lipid degradation</keyword>
<evidence type="ECO:0000313" key="9">
    <source>
        <dbReference type="Proteomes" id="UP001157006"/>
    </source>
</evidence>
<evidence type="ECO:0000256" key="1">
    <source>
        <dbReference type="ARBA" id="ARBA00000798"/>
    </source>
</evidence>
<proteinExistence type="predicted"/>
<dbReference type="Proteomes" id="UP001157006">
    <property type="component" value="Chromosome 6"/>
</dbReference>
<dbReference type="GO" id="GO:0004630">
    <property type="term" value="F:phospholipase D activity"/>
    <property type="evidence" value="ECO:0007669"/>
    <property type="project" value="UniProtKB-EC"/>
</dbReference>
<evidence type="ECO:0000256" key="3">
    <source>
        <dbReference type="ARBA" id="ARBA00022737"/>
    </source>
</evidence>
<evidence type="ECO:0000256" key="4">
    <source>
        <dbReference type="ARBA" id="ARBA00022801"/>
    </source>
</evidence>
<reference evidence="8 9" key="1">
    <citation type="submission" date="2023-01" db="EMBL/GenBank/DDBJ databases">
        <authorList>
            <person name="Kreplak J."/>
        </authorList>
    </citation>
    <scope>NUCLEOTIDE SEQUENCE [LARGE SCALE GENOMIC DNA]</scope>
</reference>